<evidence type="ECO:0000256" key="7">
    <source>
        <dbReference type="SAM" id="Phobius"/>
    </source>
</evidence>
<feature type="transmembrane region" description="Helical" evidence="7">
    <location>
        <begin position="55"/>
        <end position="75"/>
    </location>
</feature>
<comment type="subcellular location">
    <subcellularLocation>
        <location evidence="1">Membrane</location>
        <topology evidence="1">Multi-pass membrane protein</topology>
    </subcellularLocation>
</comment>
<dbReference type="OrthoDB" id="4224057at2759"/>
<evidence type="ECO:0000256" key="2">
    <source>
        <dbReference type="ARBA" id="ARBA00022692"/>
    </source>
</evidence>
<feature type="transmembrane region" description="Helical" evidence="7">
    <location>
        <begin position="227"/>
        <end position="245"/>
    </location>
</feature>
<evidence type="ECO:0000256" key="1">
    <source>
        <dbReference type="ARBA" id="ARBA00004141"/>
    </source>
</evidence>
<feature type="compositionally biased region" description="Polar residues" evidence="6">
    <location>
        <begin position="372"/>
        <end position="384"/>
    </location>
</feature>
<keyword evidence="4 7" id="KW-0472">Membrane</keyword>
<comment type="similarity">
    <text evidence="5">Belongs to the SAT4 family.</text>
</comment>
<evidence type="ECO:0000259" key="8">
    <source>
        <dbReference type="Pfam" id="PF20684"/>
    </source>
</evidence>
<keyword evidence="2 7" id="KW-0812">Transmembrane</keyword>
<gene>
    <name evidence="9" type="ORF">PISL3812_04398</name>
</gene>
<dbReference type="AlphaFoldDB" id="A0A0U1LXI3"/>
<dbReference type="InterPro" id="IPR052337">
    <property type="entry name" value="SAT4-like"/>
</dbReference>
<feature type="transmembrane region" description="Helical" evidence="7">
    <location>
        <begin position="257"/>
        <end position="278"/>
    </location>
</feature>
<evidence type="ECO:0000256" key="3">
    <source>
        <dbReference type="ARBA" id="ARBA00022989"/>
    </source>
</evidence>
<feature type="region of interest" description="Disordered" evidence="6">
    <location>
        <begin position="371"/>
        <end position="399"/>
    </location>
</feature>
<keyword evidence="3 7" id="KW-1133">Transmembrane helix</keyword>
<dbReference type="Pfam" id="PF20684">
    <property type="entry name" value="Fung_rhodopsin"/>
    <property type="match status" value="1"/>
</dbReference>
<evidence type="ECO:0000256" key="5">
    <source>
        <dbReference type="ARBA" id="ARBA00038359"/>
    </source>
</evidence>
<dbReference type="OMA" id="ITNDSCW"/>
<dbReference type="GO" id="GO:0016020">
    <property type="term" value="C:membrane"/>
    <property type="evidence" value="ECO:0007669"/>
    <property type="project" value="UniProtKB-SubCell"/>
</dbReference>
<proteinExistence type="inferred from homology"/>
<accession>A0A0U1LXI3</accession>
<reference evidence="9 10" key="1">
    <citation type="submission" date="2015-04" db="EMBL/GenBank/DDBJ databases">
        <authorList>
            <person name="Syromyatnikov M.Y."/>
            <person name="Popov V.N."/>
        </authorList>
    </citation>
    <scope>NUCLEOTIDE SEQUENCE [LARGE SCALE GENOMIC DNA]</scope>
    <source>
        <strain evidence="9">WF-38-12</strain>
    </source>
</reference>
<sequence>MSAFLGHRPLTKEDELIMRGLLIISPSEINPNASQPFGPPAPAGAVYEERATSLIIGNGFAIFFVLAFTITRLLLRKFYTRTFGADDWVIIPGALGCVAYLCMNIASETAGCLGKHMWDCTYKEIGWYVTISQAQEPLFYFSVFSIKLSIALGNKRITRMLFSRTWEAIHWTFIGTFVCLLLITTFLNMFQCLPVPASYDLAYSGAMLNPHDIRCLNRNAISISTRVLHIVSDVALLCVPIIIVAQLQMPKAKKYRVSAVFAIGGMSTIASIVRNVMILKKMVDFTWEAYLVYCFNIMDVTFAAIVACLPAMNSFIENLYQRAKPIIRSDGSKPSFLSWTKSSTGSKKSYSAARPAPEDTMSLWTVREADNSSEMSNGGRNNMQDIPLGKLNAQSQMHA</sequence>
<evidence type="ECO:0000313" key="9">
    <source>
        <dbReference type="EMBL" id="CRG87381.1"/>
    </source>
</evidence>
<keyword evidence="10" id="KW-1185">Reference proteome</keyword>
<dbReference type="STRING" id="28573.A0A0U1LXI3"/>
<evidence type="ECO:0000256" key="4">
    <source>
        <dbReference type="ARBA" id="ARBA00023136"/>
    </source>
</evidence>
<feature type="transmembrane region" description="Helical" evidence="7">
    <location>
        <begin position="290"/>
        <end position="312"/>
    </location>
</feature>
<dbReference type="PANTHER" id="PTHR33048">
    <property type="entry name" value="PTH11-LIKE INTEGRAL MEMBRANE PROTEIN (AFU_ORTHOLOGUE AFUA_5G11245)"/>
    <property type="match status" value="1"/>
</dbReference>
<dbReference type="Proteomes" id="UP000054383">
    <property type="component" value="Unassembled WGS sequence"/>
</dbReference>
<name>A0A0U1LXI3_TALIS</name>
<protein>
    <recommendedName>
        <fullName evidence="8">Rhodopsin domain-containing protein</fullName>
    </recommendedName>
</protein>
<dbReference type="PANTHER" id="PTHR33048:SF129">
    <property type="entry name" value="INTEGRAL MEMBRANE PROTEIN-RELATED"/>
    <property type="match status" value="1"/>
</dbReference>
<feature type="transmembrane region" description="Helical" evidence="7">
    <location>
        <begin position="169"/>
        <end position="190"/>
    </location>
</feature>
<feature type="transmembrane region" description="Helical" evidence="7">
    <location>
        <begin position="87"/>
        <end position="107"/>
    </location>
</feature>
<dbReference type="EMBL" id="CVMT01000003">
    <property type="protein sequence ID" value="CRG87381.1"/>
    <property type="molecule type" value="Genomic_DNA"/>
</dbReference>
<organism evidence="9 10">
    <name type="scientific">Talaromyces islandicus</name>
    <name type="common">Penicillium islandicum</name>
    <dbReference type="NCBI Taxonomy" id="28573"/>
    <lineage>
        <taxon>Eukaryota</taxon>
        <taxon>Fungi</taxon>
        <taxon>Dikarya</taxon>
        <taxon>Ascomycota</taxon>
        <taxon>Pezizomycotina</taxon>
        <taxon>Eurotiomycetes</taxon>
        <taxon>Eurotiomycetidae</taxon>
        <taxon>Eurotiales</taxon>
        <taxon>Trichocomaceae</taxon>
        <taxon>Talaromyces</taxon>
        <taxon>Talaromyces sect. Islandici</taxon>
    </lineage>
</organism>
<dbReference type="InterPro" id="IPR049326">
    <property type="entry name" value="Rhodopsin_dom_fungi"/>
</dbReference>
<evidence type="ECO:0000313" key="10">
    <source>
        <dbReference type="Proteomes" id="UP000054383"/>
    </source>
</evidence>
<evidence type="ECO:0000256" key="6">
    <source>
        <dbReference type="SAM" id="MobiDB-lite"/>
    </source>
</evidence>
<feature type="domain" description="Rhodopsin" evidence="8">
    <location>
        <begin position="72"/>
        <end position="317"/>
    </location>
</feature>